<dbReference type="PROSITE" id="PS00211">
    <property type="entry name" value="ABC_TRANSPORTER_1"/>
    <property type="match status" value="1"/>
</dbReference>
<dbReference type="InterPro" id="IPR003593">
    <property type="entry name" value="AAA+_ATPase"/>
</dbReference>
<dbReference type="SUPFAM" id="SSF52540">
    <property type="entry name" value="P-loop containing nucleoside triphosphate hydrolases"/>
    <property type="match status" value="1"/>
</dbReference>
<comment type="caution">
    <text evidence="6">The sequence shown here is derived from an EMBL/GenBank/DDBJ whole genome shotgun (WGS) entry which is preliminary data.</text>
</comment>
<evidence type="ECO:0000259" key="5">
    <source>
        <dbReference type="PROSITE" id="PS50893"/>
    </source>
</evidence>
<evidence type="ECO:0000313" key="6">
    <source>
        <dbReference type="EMBL" id="VZO39089.1"/>
    </source>
</evidence>
<keyword evidence="2" id="KW-0547">Nucleotide-binding</keyword>
<dbReference type="Pfam" id="PF00005">
    <property type="entry name" value="ABC_tran"/>
    <property type="match status" value="1"/>
</dbReference>
<dbReference type="FunFam" id="3.40.50.300:FF:000134">
    <property type="entry name" value="Iron-enterobactin ABC transporter ATP-binding protein"/>
    <property type="match status" value="1"/>
</dbReference>
<dbReference type="InterPro" id="IPR003439">
    <property type="entry name" value="ABC_transporter-like_ATP-bd"/>
</dbReference>
<dbReference type="AlphaFoldDB" id="A0A7M4DNQ8"/>
<dbReference type="EMBL" id="CACRYJ010000055">
    <property type="protein sequence ID" value="VZO39089.1"/>
    <property type="molecule type" value="Genomic_DNA"/>
</dbReference>
<keyword evidence="3 6" id="KW-0067">ATP-binding</keyword>
<keyword evidence="4" id="KW-1278">Translocase</keyword>
<dbReference type="CDD" id="cd03214">
    <property type="entry name" value="ABC_Iron-Siderophores_B12_Hemin"/>
    <property type="match status" value="1"/>
</dbReference>
<protein>
    <submittedName>
        <fullName evidence="6">Hemin import ATP-binding protein HmuV</fullName>
        <ecNumber evidence="6">3.6.3.-</ecNumber>
    </submittedName>
</protein>
<keyword evidence="7" id="KW-1185">Reference proteome</keyword>
<keyword evidence="1" id="KW-0813">Transport</keyword>
<sequence length="285" mass="30383">MSWAPEPAVTVADLWTSELRYRINATQILGGVDVSVRSGRVTGVLGPNGSGKSTLLRLIVGALPPSSGHVHLMGRNVARVSRRERARRVAFVEQEARAEVDLRVRDVVLLGRTPHRPAFSGDSAADLDLVETSLRRTGALDLADREFTTLSGGEKQRVQMARALAQTPRVLLLDEPTNHLDVAAQLQVLALVREVAAAGTGVLMAIHDLAHAATVCDDVLVLDAGVVAAAGPPREVLTPDLIAAVYGVRAEWVDGEHASALVFSPLRVAGPAHTDRAILAEPFRL</sequence>
<dbReference type="PANTHER" id="PTHR42794">
    <property type="entry name" value="HEMIN IMPORT ATP-BINDING PROTEIN HMUV"/>
    <property type="match status" value="1"/>
</dbReference>
<name>A0A7M4DNQ8_9MICO</name>
<dbReference type="Gene3D" id="3.40.50.300">
    <property type="entry name" value="P-loop containing nucleotide triphosphate hydrolases"/>
    <property type="match status" value="1"/>
</dbReference>
<dbReference type="SMART" id="SM00382">
    <property type="entry name" value="AAA"/>
    <property type="match status" value="1"/>
</dbReference>
<dbReference type="GO" id="GO:0016887">
    <property type="term" value="F:ATP hydrolysis activity"/>
    <property type="evidence" value="ECO:0007669"/>
    <property type="project" value="InterPro"/>
</dbReference>
<evidence type="ECO:0000256" key="3">
    <source>
        <dbReference type="ARBA" id="ARBA00022840"/>
    </source>
</evidence>
<dbReference type="EC" id="3.6.3.-" evidence="6"/>
<dbReference type="Proteomes" id="UP000419743">
    <property type="component" value="Unassembled WGS sequence"/>
</dbReference>
<dbReference type="GO" id="GO:0005524">
    <property type="term" value="F:ATP binding"/>
    <property type="evidence" value="ECO:0007669"/>
    <property type="project" value="UniProtKB-KW"/>
</dbReference>
<dbReference type="InterPro" id="IPR017871">
    <property type="entry name" value="ABC_transporter-like_CS"/>
</dbReference>
<dbReference type="RefSeq" id="WP_156742435.1">
    <property type="nucleotide sequence ID" value="NZ_CACRYJ010000055.1"/>
</dbReference>
<accession>A0A7M4DNQ8</accession>
<feature type="domain" description="ABC transporter" evidence="5">
    <location>
        <begin position="9"/>
        <end position="249"/>
    </location>
</feature>
<evidence type="ECO:0000313" key="7">
    <source>
        <dbReference type="Proteomes" id="UP000419743"/>
    </source>
</evidence>
<evidence type="ECO:0000256" key="1">
    <source>
        <dbReference type="ARBA" id="ARBA00022448"/>
    </source>
</evidence>
<keyword evidence="6" id="KW-0378">Hydrolase</keyword>
<dbReference type="InterPro" id="IPR027417">
    <property type="entry name" value="P-loop_NTPase"/>
</dbReference>
<dbReference type="PROSITE" id="PS50893">
    <property type="entry name" value="ABC_TRANSPORTER_2"/>
    <property type="match status" value="1"/>
</dbReference>
<reference evidence="6 7" key="1">
    <citation type="submission" date="2019-11" db="EMBL/GenBank/DDBJ databases">
        <authorList>
            <person name="Criscuolo A."/>
        </authorList>
    </citation>
    <scope>NUCLEOTIDE SEQUENCE [LARGE SCALE GENOMIC DNA]</scope>
    <source>
        <strain evidence="6">CIP111667</strain>
    </source>
</reference>
<organism evidence="6 7">
    <name type="scientific">Occultella aeris</name>
    <dbReference type="NCBI Taxonomy" id="2761496"/>
    <lineage>
        <taxon>Bacteria</taxon>
        <taxon>Bacillati</taxon>
        <taxon>Actinomycetota</taxon>
        <taxon>Actinomycetes</taxon>
        <taxon>Micrococcales</taxon>
        <taxon>Ruaniaceae</taxon>
        <taxon>Occultella</taxon>
    </lineage>
</organism>
<dbReference type="PANTHER" id="PTHR42794:SF1">
    <property type="entry name" value="HEMIN IMPORT ATP-BINDING PROTEIN HMUV"/>
    <property type="match status" value="1"/>
</dbReference>
<gene>
    <name evidence="6" type="primary">hmuV_2</name>
    <name evidence="6" type="ORF">HALOF300_03789</name>
</gene>
<evidence type="ECO:0000256" key="4">
    <source>
        <dbReference type="ARBA" id="ARBA00022967"/>
    </source>
</evidence>
<proteinExistence type="predicted"/>
<evidence type="ECO:0000256" key="2">
    <source>
        <dbReference type="ARBA" id="ARBA00022741"/>
    </source>
</evidence>